<accession>A0A1I4PA42</accession>
<evidence type="ECO:0000313" key="2">
    <source>
        <dbReference type="Proteomes" id="UP000199520"/>
    </source>
</evidence>
<evidence type="ECO:0000313" key="1">
    <source>
        <dbReference type="EMBL" id="SFM24579.1"/>
    </source>
</evidence>
<protein>
    <submittedName>
        <fullName evidence="1">Uncharacterized protein</fullName>
    </submittedName>
</protein>
<dbReference type="AlphaFoldDB" id="A0A1I4PA42"/>
<gene>
    <name evidence="1" type="ORF">SAMN04490355_106014</name>
</gene>
<sequence length="197" mass="20375">MADYGITDAVSSTGTAANASKVGNYSPAATNTASTVAVRDSSGDLVTRLLRQEYATTGGTCAYILGQNAVGSGADNYARPIPLATLKTALGVTDITSPGSAPSFACRAWANFDEGTTVVINASGNIASVVRNSTGNYTVNFATAMPHANYVVTASINATAYNDWVFQPRSQTTTSFICDTKHGSSYGDVNLQIAVFC</sequence>
<dbReference type="EMBL" id="FOTS01000060">
    <property type="protein sequence ID" value="SFM24579.1"/>
    <property type="molecule type" value="Genomic_DNA"/>
</dbReference>
<dbReference type="Proteomes" id="UP000199520">
    <property type="component" value="Unassembled WGS sequence"/>
</dbReference>
<reference evidence="2" key="1">
    <citation type="submission" date="2016-10" db="EMBL/GenBank/DDBJ databases">
        <authorList>
            <person name="Varghese N."/>
            <person name="Submissions S."/>
        </authorList>
    </citation>
    <scope>NUCLEOTIDE SEQUENCE [LARGE SCALE GENOMIC DNA]</scope>
    <source>
        <strain evidence="2">DSM 13327</strain>
    </source>
</reference>
<organism evidence="1 2">
    <name type="scientific">Pelosinus propionicus DSM 13327</name>
    <dbReference type="NCBI Taxonomy" id="1123291"/>
    <lineage>
        <taxon>Bacteria</taxon>
        <taxon>Bacillati</taxon>
        <taxon>Bacillota</taxon>
        <taxon>Negativicutes</taxon>
        <taxon>Selenomonadales</taxon>
        <taxon>Sporomusaceae</taxon>
        <taxon>Pelosinus</taxon>
    </lineage>
</organism>
<proteinExistence type="predicted"/>
<dbReference type="STRING" id="1123291.SAMN04490355_106014"/>
<keyword evidence="2" id="KW-1185">Reference proteome</keyword>
<name>A0A1I4PA42_9FIRM</name>